<protein>
    <submittedName>
        <fullName evidence="1">Uncharacterized protein</fullName>
    </submittedName>
</protein>
<evidence type="ECO:0000313" key="1">
    <source>
        <dbReference type="EMBL" id="KAL2063282.1"/>
    </source>
</evidence>
<dbReference type="Proteomes" id="UP001595075">
    <property type="component" value="Unassembled WGS sequence"/>
</dbReference>
<gene>
    <name evidence="1" type="ORF">VTL71DRAFT_5087</name>
</gene>
<comment type="caution">
    <text evidence="1">The sequence shown here is derived from an EMBL/GenBank/DDBJ whole genome shotgun (WGS) entry which is preliminary data.</text>
</comment>
<reference evidence="1 2" key="1">
    <citation type="journal article" date="2024" name="Commun. Biol.">
        <title>Comparative genomic analysis of thermophilic fungi reveals convergent evolutionary adaptations and gene losses.</title>
        <authorList>
            <person name="Steindorff A.S."/>
            <person name="Aguilar-Pontes M.V."/>
            <person name="Robinson A.J."/>
            <person name="Andreopoulos B."/>
            <person name="LaButti K."/>
            <person name="Kuo A."/>
            <person name="Mondo S."/>
            <person name="Riley R."/>
            <person name="Otillar R."/>
            <person name="Haridas S."/>
            <person name="Lipzen A."/>
            <person name="Grimwood J."/>
            <person name="Schmutz J."/>
            <person name="Clum A."/>
            <person name="Reid I.D."/>
            <person name="Moisan M.C."/>
            <person name="Butler G."/>
            <person name="Nguyen T.T.M."/>
            <person name="Dewar K."/>
            <person name="Conant G."/>
            <person name="Drula E."/>
            <person name="Henrissat B."/>
            <person name="Hansel C."/>
            <person name="Singer S."/>
            <person name="Hutchinson M.I."/>
            <person name="de Vries R.P."/>
            <person name="Natvig D.O."/>
            <person name="Powell A.J."/>
            <person name="Tsang A."/>
            <person name="Grigoriev I.V."/>
        </authorList>
    </citation>
    <scope>NUCLEOTIDE SEQUENCE [LARGE SCALE GENOMIC DNA]</scope>
    <source>
        <strain evidence="1 2">CBS 494.80</strain>
    </source>
</reference>
<evidence type="ECO:0000313" key="2">
    <source>
        <dbReference type="Proteomes" id="UP001595075"/>
    </source>
</evidence>
<sequence length="133" mass="15097">MSHSMSYPEYYPKLLEFVKTQEPPSGTDDSAKTRWTRTIEGFEASLESYLDAHTNAHKNYDLEVEDGNAQLGFLSWLQHGNCPQFALEISQVQTYVAILFISGQQAFGASFPSLLSENSVSEDEVDYDMQKHY</sequence>
<name>A0ABR4C0S2_9HELO</name>
<keyword evidence="2" id="KW-1185">Reference proteome</keyword>
<organism evidence="1 2">
    <name type="scientific">Oculimacula yallundae</name>
    <dbReference type="NCBI Taxonomy" id="86028"/>
    <lineage>
        <taxon>Eukaryota</taxon>
        <taxon>Fungi</taxon>
        <taxon>Dikarya</taxon>
        <taxon>Ascomycota</taxon>
        <taxon>Pezizomycotina</taxon>
        <taxon>Leotiomycetes</taxon>
        <taxon>Helotiales</taxon>
        <taxon>Ploettnerulaceae</taxon>
        <taxon>Oculimacula</taxon>
    </lineage>
</organism>
<accession>A0ABR4C0S2</accession>
<proteinExistence type="predicted"/>
<dbReference type="EMBL" id="JAZHXI010000015">
    <property type="protein sequence ID" value="KAL2063282.1"/>
    <property type="molecule type" value="Genomic_DNA"/>
</dbReference>